<keyword evidence="5" id="KW-0560">Oxidoreductase</keyword>
<dbReference type="InterPro" id="IPR006094">
    <property type="entry name" value="Oxid_FAD_bind_N"/>
</dbReference>
<gene>
    <name evidence="7" type="ORF">DAERI_100124</name>
</gene>
<dbReference type="InterPro" id="IPR016167">
    <property type="entry name" value="FAD-bd_PCMH_sub1"/>
</dbReference>
<protein>
    <submittedName>
        <fullName evidence="7">FAD linked oxidase domain protein</fullName>
    </submittedName>
</protein>
<dbReference type="GO" id="GO:0071949">
    <property type="term" value="F:FAD binding"/>
    <property type="evidence" value="ECO:0007669"/>
    <property type="project" value="InterPro"/>
</dbReference>
<name>A0A2I9DNT0_9DEIO</name>
<dbReference type="PANTHER" id="PTHR42973">
    <property type="entry name" value="BINDING OXIDOREDUCTASE, PUTATIVE (AFU_ORTHOLOGUE AFUA_1G17690)-RELATED"/>
    <property type="match status" value="1"/>
</dbReference>
<evidence type="ECO:0000256" key="5">
    <source>
        <dbReference type="ARBA" id="ARBA00023002"/>
    </source>
</evidence>
<keyword evidence="3" id="KW-0285">Flavoprotein</keyword>
<evidence type="ECO:0000313" key="7">
    <source>
        <dbReference type="EMBL" id="GBF06761.1"/>
    </source>
</evidence>
<comment type="similarity">
    <text evidence="2">Belongs to the oxygen-dependent FAD-linked oxidoreductase family.</text>
</comment>
<reference evidence="8" key="1">
    <citation type="submission" date="2018-01" db="EMBL/GenBank/DDBJ databases">
        <title>Draft Genome Sequence of the Radioresistant Bacterium Deinococcus aerius TR0125, Isolated from the Higher Atmosphere above Japan.</title>
        <authorList>
            <person name="Satoh K."/>
            <person name="Arai H."/>
            <person name="Sanzen T."/>
            <person name="Kawaguchi Y."/>
            <person name="Hayashi H."/>
            <person name="Yokobori S."/>
            <person name="Yamagishi A."/>
            <person name="Oono Y."/>
            <person name="Narumi I."/>
        </authorList>
    </citation>
    <scope>NUCLEOTIDE SEQUENCE [LARGE SCALE GENOMIC DNA]</scope>
    <source>
        <strain evidence="8">TR0125</strain>
    </source>
</reference>
<evidence type="ECO:0000256" key="3">
    <source>
        <dbReference type="ARBA" id="ARBA00022630"/>
    </source>
</evidence>
<dbReference type="Gene3D" id="3.30.465.10">
    <property type="match status" value="1"/>
</dbReference>
<dbReference type="SUPFAM" id="SSF56176">
    <property type="entry name" value="FAD-binding/transporter-associated domain-like"/>
    <property type="match status" value="1"/>
</dbReference>
<dbReference type="PANTHER" id="PTHR42973:SF39">
    <property type="entry name" value="FAD-BINDING PCMH-TYPE DOMAIN-CONTAINING PROTEIN"/>
    <property type="match status" value="1"/>
</dbReference>
<evidence type="ECO:0000256" key="2">
    <source>
        <dbReference type="ARBA" id="ARBA00005466"/>
    </source>
</evidence>
<dbReference type="Pfam" id="PF08031">
    <property type="entry name" value="BBE"/>
    <property type="match status" value="1"/>
</dbReference>
<evidence type="ECO:0000256" key="4">
    <source>
        <dbReference type="ARBA" id="ARBA00022827"/>
    </source>
</evidence>
<dbReference type="GO" id="GO:0016491">
    <property type="term" value="F:oxidoreductase activity"/>
    <property type="evidence" value="ECO:0007669"/>
    <property type="project" value="UniProtKB-KW"/>
</dbReference>
<keyword evidence="8" id="KW-1185">Reference proteome</keyword>
<dbReference type="PROSITE" id="PS00862">
    <property type="entry name" value="OX2_COVAL_FAD"/>
    <property type="match status" value="1"/>
</dbReference>
<keyword evidence="4" id="KW-0274">FAD</keyword>
<evidence type="ECO:0000256" key="1">
    <source>
        <dbReference type="ARBA" id="ARBA00001974"/>
    </source>
</evidence>
<dbReference type="InterPro" id="IPR012951">
    <property type="entry name" value="BBE"/>
</dbReference>
<feature type="domain" description="FAD-binding PCMH-type" evidence="6">
    <location>
        <begin position="39"/>
        <end position="209"/>
    </location>
</feature>
<dbReference type="InterPro" id="IPR016166">
    <property type="entry name" value="FAD-bd_PCMH"/>
</dbReference>
<comment type="cofactor">
    <cofactor evidence="1">
        <name>FAD</name>
        <dbReference type="ChEBI" id="CHEBI:57692"/>
    </cofactor>
</comment>
<dbReference type="InterPro" id="IPR036318">
    <property type="entry name" value="FAD-bd_PCMH-like_sf"/>
</dbReference>
<dbReference type="RefSeq" id="WP_165794218.1">
    <property type="nucleotide sequence ID" value="NZ_BFAG01000010.1"/>
</dbReference>
<dbReference type="Pfam" id="PF01565">
    <property type="entry name" value="FAD_binding_4"/>
    <property type="match status" value="1"/>
</dbReference>
<organism evidence="7 8">
    <name type="scientific">Deinococcus aerius</name>
    <dbReference type="NCBI Taxonomy" id="200253"/>
    <lineage>
        <taxon>Bacteria</taxon>
        <taxon>Thermotogati</taxon>
        <taxon>Deinococcota</taxon>
        <taxon>Deinococci</taxon>
        <taxon>Deinococcales</taxon>
        <taxon>Deinococcaceae</taxon>
        <taxon>Deinococcus</taxon>
    </lineage>
</organism>
<dbReference type="EMBL" id="BFAG01000010">
    <property type="protein sequence ID" value="GBF06761.1"/>
    <property type="molecule type" value="Genomic_DNA"/>
</dbReference>
<dbReference type="AlphaFoldDB" id="A0A2I9DNT0"/>
<sequence length="477" mass="50626">MTHPSPAALLELRLSLAGRALSSEQPEYEVRRPVWNAQVDAHPALIVQPQDAGDVARTLRFARGQRLPVAVRSGGHSPAGFGTVERGVVIDLSGMRGIEIDPDTRRVRLEPGLTWGEVARALEPHGLAITAGDVPTVGVGGLTQGGGIGWFVRKHGLNIDRLRAVELVTADGQFLRASATERPELFWGLRGGGANFGVVTAYEFEAHEGGTVLGGLVMYPVRDAAHARQLLSEYARIAGSAPDDLSTQGLLVAAPPLPFIPEELVGKPLVVVSLCYSGDLTEGERVVSPLRTLAEPLLDTVAPMPYSGLLEMPPYGQAGDHGFHHALRAAFLKELPEEFFGALTDSALGAGHPGMLIQLRMLGGEMSRVPASSAAFAHRDKAAILMISHITPVGAPPEVEAWGQRATEAVFAAVRPLASGTYGNFLSVGEEDRVREVFPGSTHARLAALKAEYDPENVFARNANVKPVRATAAVTPA</sequence>
<evidence type="ECO:0000313" key="8">
    <source>
        <dbReference type="Proteomes" id="UP000236569"/>
    </source>
</evidence>
<evidence type="ECO:0000259" key="6">
    <source>
        <dbReference type="PROSITE" id="PS51387"/>
    </source>
</evidence>
<comment type="caution">
    <text evidence="7">The sequence shown here is derived from an EMBL/GenBank/DDBJ whole genome shotgun (WGS) entry which is preliminary data.</text>
</comment>
<dbReference type="InterPro" id="IPR050416">
    <property type="entry name" value="FAD-linked_Oxidoreductase"/>
</dbReference>
<dbReference type="Proteomes" id="UP000236569">
    <property type="component" value="Unassembled WGS sequence"/>
</dbReference>
<dbReference type="Gene3D" id="3.40.462.20">
    <property type="match status" value="1"/>
</dbReference>
<proteinExistence type="inferred from homology"/>
<dbReference type="InterPro" id="IPR016169">
    <property type="entry name" value="FAD-bd_PCMH_sub2"/>
</dbReference>
<dbReference type="PROSITE" id="PS51387">
    <property type="entry name" value="FAD_PCMH"/>
    <property type="match status" value="1"/>
</dbReference>
<dbReference type="Gene3D" id="3.30.43.10">
    <property type="entry name" value="Uridine Diphospho-n-acetylenolpyruvylglucosamine Reductase, domain 2"/>
    <property type="match status" value="1"/>
</dbReference>
<dbReference type="InterPro" id="IPR006093">
    <property type="entry name" value="Oxy_OxRdtase_FAD_BS"/>
</dbReference>
<accession>A0A2I9DNT0</accession>